<reference evidence="1" key="1">
    <citation type="journal article" date="2010" name="Science">
        <title>Plasticity of animal genome architecture unmasked by rapid evolution of a pelagic tunicate.</title>
        <authorList>
            <person name="Denoeud F."/>
            <person name="Henriet S."/>
            <person name="Mungpakdee S."/>
            <person name="Aury J.M."/>
            <person name="Da Silva C."/>
            <person name="Brinkmann H."/>
            <person name="Mikhaleva J."/>
            <person name="Olsen L.C."/>
            <person name="Jubin C."/>
            <person name="Canestro C."/>
            <person name="Bouquet J.M."/>
            <person name="Danks G."/>
            <person name="Poulain J."/>
            <person name="Campsteijn C."/>
            <person name="Adamski M."/>
            <person name="Cross I."/>
            <person name="Yadetie F."/>
            <person name="Muffato M."/>
            <person name="Louis A."/>
            <person name="Butcher S."/>
            <person name="Tsagkogeorga G."/>
            <person name="Konrad A."/>
            <person name="Singh S."/>
            <person name="Jensen M.F."/>
            <person name="Cong E.H."/>
            <person name="Eikeseth-Otteraa H."/>
            <person name="Noel B."/>
            <person name="Anthouard V."/>
            <person name="Porcel B.M."/>
            <person name="Kachouri-Lafond R."/>
            <person name="Nishino A."/>
            <person name="Ugolini M."/>
            <person name="Chourrout P."/>
            <person name="Nishida H."/>
            <person name="Aasland R."/>
            <person name="Huzurbazar S."/>
            <person name="Westhof E."/>
            <person name="Delsuc F."/>
            <person name="Lehrach H."/>
            <person name="Reinhardt R."/>
            <person name="Weissenbach J."/>
            <person name="Roy S.W."/>
            <person name="Artiguenave F."/>
            <person name="Postlethwait J.H."/>
            <person name="Manak J.R."/>
            <person name="Thompson E.M."/>
            <person name="Jaillon O."/>
            <person name="Du Pasquier L."/>
            <person name="Boudinot P."/>
            <person name="Liberles D.A."/>
            <person name="Volff J.N."/>
            <person name="Philippe H."/>
            <person name="Lenhard B."/>
            <person name="Roest Crollius H."/>
            <person name="Wincker P."/>
            <person name="Chourrout D."/>
        </authorList>
    </citation>
    <scope>NUCLEOTIDE SEQUENCE [LARGE SCALE GENOMIC DNA]</scope>
</reference>
<proteinExistence type="predicted"/>
<organism evidence="1">
    <name type="scientific">Oikopleura dioica</name>
    <name type="common">Tunicate</name>
    <dbReference type="NCBI Taxonomy" id="34765"/>
    <lineage>
        <taxon>Eukaryota</taxon>
        <taxon>Metazoa</taxon>
        <taxon>Chordata</taxon>
        <taxon>Tunicata</taxon>
        <taxon>Appendicularia</taxon>
        <taxon>Copelata</taxon>
        <taxon>Oikopleuridae</taxon>
        <taxon>Oikopleura</taxon>
    </lineage>
</organism>
<gene>
    <name evidence="1" type="ORF">GSOID_T00014910001</name>
</gene>
<evidence type="ECO:0000313" key="1">
    <source>
        <dbReference type="EMBL" id="CBY22987.1"/>
    </source>
</evidence>
<dbReference type="AlphaFoldDB" id="E4X0V2"/>
<name>E4X0V2_OIKDI</name>
<protein>
    <submittedName>
        <fullName evidence="1">Uncharacterized protein</fullName>
    </submittedName>
</protein>
<keyword evidence="2" id="KW-1185">Reference proteome</keyword>
<evidence type="ECO:0000313" key="2">
    <source>
        <dbReference type="Proteomes" id="UP000001307"/>
    </source>
</evidence>
<dbReference type="EMBL" id="FN653020">
    <property type="protein sequence ID" value="CBY22987.1"/>
    <property type="molecule type" value="Genomic_DNA"/>
</dbReference>
<sequence>MWLPSQRKRRVLVWNLVYPRYGEF</sequence>
<dbReference type="Proteomes" id="UP000001307">
    <property type="component" value="Unassembled WGS sequence"/>
</dbReference>
<dbReference type="InParanoid" id="E4X0V2"/>
<accession>E4X0V2</accession>